<dbReference type="RefSeq" id="WP_189023544.1">
    <property type="nucleotide sequence ID" value="NZ_BMKR01000005.1"/>
</dbReference>
<comment type="caution">
    <text evidence="2">The sequence shown here is derived from an EMBL/GenBank/DDBJ whole genome shotgun (WGS) entry which is preliminary data.</text>
</comment>
<evidence type="ECO:0000313" key="2">
    <source>
        <dbReference type="EMBL" id="GGF71149.1"/>
    </source>
</evidence>
<keyword evidence="3" id="KW-1185">Reference proteome</keyword>
<reference evidence="2" key="1">
    <citation type="journal article" date="2014" name="Int. J. Syst. Evol. Microbiol.">
        <title>Complete genome sequence of Corynebacterium casei LMG S-19264T (=DSM 44701T), isolated from a smear-ripened cheese.</title>
        <authorList>
            <consortium name="US DOE Joint Genome Institute (JGI-PGF)"/>
            <person name="Walter F."/>
            <person name="Albersmeier A."/>
            <person name="Kalinowski J."/>
            <person name="Ruckert C."/>
        </authorList>
    </citation>
    <scope>NUCLEOTIDE SEQUENCE</scope>
    <source>
        <strain evidence="2">CGMCC 1.16134</strain>
    </source>
</reference>
<evidence type="ECO:0000313" key="3">
    <source>
        <dbReference type="Proteomes" id="UP000637643"/>
    </source>
</evidence>
<feature type="region of interest" description="Disordered" evidence="1">
    <location>
        <begin position="37"/>
        <end position="63"/>
    </location>
</feature>
<organism evidence="2 3">
    <name type="scientific">Paenibacillus albidus</name>
    <dbReference type="NCBI Taxonomy" id="2041023"/>
    <lineage>
        <taxon>Bacteria</taxon>
        <taxon>Bacillati</taxon>
        <taxon>Bacillota</taxon>
        <taxon>Bacilli</taxon>
        <taxon>Bacillales</taxon>
        <taxon>Paenibacillaceae</taxon>
        <taxon>Paenibacillus</taxon>
    </lineage>
</organism>
<dbReference type="EMBL" id="BMKR01000005">
    <property type="protein sequence ID" value="GGF71149.1"/>
    <property type="molecule type" value="Genomic_DNA"/>
</dbReference>
<proteinExistence type="predicted"/>
<evidence type="ECO:0000256" key="1">
    <source>
        <dbReference type="SAM" id="MobiDB-lite"/>
    </source>
</evidence>
<dbReference type="AlphaFoldDB" id="A0A917C3X4"/>
<name>A0A917C3X4_9BACL</name>
<protein>
    <submittedName>
        <fullName evidence="2">Uncharacterized protein</fullName>
    </submittedName>
</protein>
<dbReference type="Proteomes" id="UP000637643">
    <property type="component" value="Unassembled WGS sequence"/>
</dbReference>
<accession>A0A917C3X4</accession>
<gene>
    <name evidence="2" type="ORF">GCM10010912_15400</name>
</gene>
<reference evidence="2" key="2">
    <citation type="submission" date="2020-09" db="EMBL/GenBank/DDBJ databases">
        <authorList>
            <person name="Sun Q."/>
            <person name="Zhou Y."/>
        </authorList>
    </citation>
    <scope>NUCLEOTIDE SEQUENCE</scope>
    <source>
        <strain evidence="2">CGMCC 1.16134</strain>
    </source>
</reference>
<sequence>MRSQNENGRYRHKRGDALAGNYEKKYGSDFGVRSDMKLDSLKSPGDVLPLAPLLKEQKEQHKE</sequence>